<feature type="region of interest" description="Disordered" evidence="2">
    <location>
        <begin position="47"/>
        <end position="66"/>
    </location>
</feature>
<protein>
    <submittedName>
        <fullName evidence="3">Uncharacterized protein</fullName>
    </submittedName>
</protein>
<reference evidence="3" key="1">
    <citation type="submission" date="2021-02" db="EMBL/GenBank/DDBJ databases">
        <authorList>
            <person name="Nowell W R."/>
        </authorList>
    </citation>
    <scope>NUCLEOTIDE SEQUENCE</scope>
</reference>
<feature type="non-terminal residue" evidence="3">
    <location>
        <position position="1"/>
    </location>
</feature>
<name>A0A820QW95_9BILA</name>
<dbReference type="GO" id="GO:0006457">
    <property type="term" value="P:protein folding"/>
    <property type="evidence" value="ECO:0007669"/>
    <property type="project" value="TreeGrafter"/>
</dbReference>
<comment type="caution">
    <text evidence="3">The sequence shown here is derived from an EMBL/GenBank/DDBJ whole genome shotgun (WGS) entry which is preliminary data.</text>
</comment>
<feature type="compositionally biased region" description="Acidic residues" evidence="2">
    <location>
        <begin position="49"/>
        <end position="59"/>
    </location>
</feature>
<accession>A0A820QW95</accession>
<dbReference type="GO" id="GO:0005737">
    <property type="term" value="C:cytoplasm"/>
    <property type="evidence" value="ECO:0007669"/>
    <property type="project" value="TreeGrafter"/>
</dbReference>
<dbReference type="InterPro" id="IPR051498">
    <property type="entry name" value="Phosducin-like_chap/apop_reg"/>
</dbReference>
<evidence type="ECO:0000256" key="1">
    <source>
        <dbReference type="ARBA" id="ARBA00009686"/>
    </source>
</evidence>
<proteinExistence type="inferred from homology"/>
<evidence type="ECO:0000313" key="3">
    <source>
        <dbReference type="EMBL" id="CAF4430914.1"/>
    </source>
</evidence>
<sequence length="66" mass="7994">DPNANTQWNDQLRRFGIIGEKEEKEDIKTEDERLEISRAEQLDKKTLDELDELEDEDDERVLQEYR</sequence>
<evidence type="ECO:0000256" key="2">
    <source>
        <dbReference type="SAM" id="MobiDB-lite"/>
    </source>
</evidence>
<gene>
    <name evidence="3" type="ORF">KXQ929_LOCUS52781</name>
</gene>
<evidence type="ECO:0000313" key="4">
    <source>
        <dbReference type="Proteomes" id="UP000663868"/>
    </source>
</evidence>
<dbReference type="PANTHER" id="PTHR45809">
    <property type="entry name" value="VIRAL IAP-ASSOCIATED FACTOR HOMOLOG"/>
    <property type="match status" value="1"/>
</dbReference>
<dbReference type="PANTHER" id="PTHR45809:SF3">
    <property type="entry name" value="VIRAL IAP-ASSOCIATED FACTOR HOMOLOG"/>
    <property type="match status" value="1"/>
</dbReference>
<comment type="similarity">
    <text evidence="1">Belongs to the phosducin family.</text>
</comment>
<dbReference type="AlphaFoldDB" id="A0A820QW95"/>
<organism evidence="3 4">
    <name type="scientific">Adineta steineri</name>
    <dbReference type="NCBI Taxonomy" id="433720"/>
    <lineage>
        <taxon>Eukaryota</taxon>
        <taxon>Metazoa</taxon>
        <taxon>Spiralia</taxon>
        <taxon>Gnathifera</taxon>
        <taxon>Rotifera</taxon>
        <taxon>Eurotatoria</taxon>
        <taxon>Bdelloidea</taxon>
        <taxon>Adinetida</taxon>
        <taxon>Adinetidae</taxon>
        <taxon>Adineta</taxon>
    </lineage>
</organism>
<dbReference type="Proteomes" id="UP000663868">
    <property type="component" value="Unassembled WGS sequence"/>
</dbReference>
<dbReference type="EMBL" id="CAJOBB010028596">
    <property type="protein sequence ID" value="CAF4430914.1"/>
    <property type="molecule type" value="Genomic_DNA"/>
</dbReference>